<proteinExistence type="predicted"/>
<dbReference type="AlphaFoldDB" id="F6EI64"/>
<evidence type="ECO:0000313" key="1">
    <source>
        <dbReference type="EMBL" id="AEF41171.1"/>
    </source>
</evidence>
<dbReference type="Pfam" id="PF10824">
    <property type="entry name" value="T7SS_ESX_EspC"/>
    <property type="match status" value="1"/>
</dbReference>
<reference evidence="1 2" key="1">
    <citation type="journal article" date="2011" name="J. Bacteriol.">
        <title>Complete genome sequence of Amycolicicoccus subflavus DQS3-9A1T, an actinomycete isolated from crude oil-polluted soil.</title>
        <authorList>
            <person name="Cai M."/>
            <person name="Chen W.M."/>
            <person name="Nie Y."/>
            <person name="Chi C.Q."/>
            <person name="Wang Y.N."/>
            <person name="Tang Y.Q."/>
            <person name="Li G.Y."/>
            <person name="Wu X.L."/>
        </authorList>
    </citation>
    <scope>NUCLEOTIDE SEQUENCE [LARGE SCALE GENOMIC DNA]</scope>
    <source>
        <strain evidence="2">DSM 45089 / DQS3-9A1</strain>
    </source>
</reference>
<accession>F6EI64</accession>
<sequence>MAELAVDSAEIEKFARGVADLAAEADGAVDYVHTWVQIRSGQAGYIFRHILGTVSDTRGVLTSNHEKIARLSRESATGLECTAQHYAAAEAESRARIIHAGAPLAPLTGAGR</sequence>
<dbReference type="HOGENOM" id="CLU_2140624_0_0_11"/>
<dbReference type="RefSeq" id="WP_013807520.1">
    <property type="nucleotide sequence ID" value="NC_015564.1"/>
</dbReference>
<gene>
    <name evidence="1" type="ordered locus">AS9A_2724</name>
</gene>
<organism evidence="1 2">
    <name type="scientific">Hoyosella subflava (strain DSM 45089 / JCM 17490 / NBRC 109087 / DQS3-9A1)</name>
    <name type="common">Amycolicicoccus subflavus</name>
    <dbReference type="NCBI Taxonomy" id="443218"/>
    <lineage>
        <taxon>Bacteria</taxon>
        <taxon>Bacillati</taxon>
        <taxon>Actinomycetota</taxon>
        <taxon>Actinomycetes</taxon>
        <taxon>Mycobacteriales</taxon>
        <taxon>Hoyosellaceae</taxon>
        <taxon>Hoyosella</taxon>
    </lineage>
</organism>
<name>F6EI64_HOYSD</name>
<protein>
    <submittedName>
        <fullName evidence="1">Uncharacterized protein</fullName>
    </submittedName>
</protein>
<dbReference type="InterPro" id="IPR022536">
    <property type="entry name" value="EspC"/>
</dbReference>
<evidence type="ECO:0000313" key="2">
    <source>
        <dbReference type="Proteomes" id="UP000009235"/>
    </source>
</evidence>
<dbReference type="EMBL" id="CP002786">
    <property type="protein sequence ID" value="AEF41171.1"/>
    <property type="molecule type" value="Genomic_DNA"/>
</dbReference>
<dbReference type="Proteomes" id="UP000009235">
    <property type="component" value="Chromosome"/>
</dbReference>
<dbReference type="KEGG" id="asd:AS9A_2724"/>
<dbReference type="GO" id="GO:0009306">
    <property type="term" value="P:protein secretion"/>
    <property type="evidence" value="ECO:0007669"/>
    <property type="project" value="InterPro"/>
</dbReference>
<dbReference type="STRING" id="443218.AS9A_2724"/>
<keyword evidence="2" id="KW-1185">Reference proteome</keyword>